<protein>
    <submittedName>
        <fullName evidence="1">Uncharacterized protein</fullName>
    </submittedName>
</protein>
<sequence length="383" mass="43554">MDNNNGKGIFQEKTDFAQFAEDLISACEKVVDSEAIDVLQEMVEKEMHTIIQKCAVVMLKAGSHVLTIDNCEKAMDILGRPIVFYNEWSNEEEAETDQTSSSGHRDSKLISLFSLALQPLESSSVCSDDEQVEFDKKYILKEQCRGLRIFTNAQIRGVNNCGAACDRNIAREAKMLGKVRKYFQSWDMTFEQFERQVNMLNFRQLSASDRFKWKLCEIYSAYERFRFQRHALLETAGESSMRYGMCVKLDEREPEKSVVVSFIRFLGICDFVNDFLSKPVVKAGQDKVGSGVSQKDVETCCLCLDNVEDIVLSVMRYVSGLNVHQANAHFVLTDALPKHASDFDASENFVQLSYCLELKLGFPVFSSEIVSFICDEVVFLVDR</sequence>
<comment type="caution">
    <text evidence="1">The sequence shown here is derived from an EMBL/GenBank/DDBJ whole genome shotgun (WGS) entry which is preliminary data.</text>
</comment>
<name>A0A1Y3EFE8_9BILA</name>
<dbReference type="AlphaFoldDB" id="A0A1Y3EFE8"/>
<evidence type="ECO:0000313" key="2">
    <source>
        <dbReference type="Proteomes" id="UP000243006"/>
    </source>
</evidence>
<evidence type="ECO:0000313" key="1">
    <source>
        <dbReference type="EMBL" id="OUC43751.1"/>
    </source>
</evidence>
<proteinExistence type="predicted"/>
<dbReference type="Proteomes" id="UP000243006">
    <property type="component" value="Unassembled WGS sequence"/>
</dbReference>
<reference evidence="1 2" key="1">
    <citation type="submission" date="2015-04" db="EMBL/GenBank/DDBJ databases">
        <title>Draft genome of the roundworm Trichinella nativa.</title>
        <authorList>
            <person name="Mitreva M."/>
        </authorList>
    </citation>
    <scope>NUCLEOTIDE SEQUENCE [LARGE SCALE GENOMIC DNA]</scope>
    <source>
        <strain evidence="1 2">ISS45</strain>
    </source>
</reference>
<organism evidence="1 2">
    <name type="scientific">Trichinella nativa</name>
    <dbReference type="NCBI Taxonomy" id="6335"/>
    <lineage>
        <taxon>Eukaryota</taxon>
        <taxon>Metazoa</taxon>
        <taxon>Ecdysozoa</taxon>
        <taxon>Nematoda</taxon>
        <taxon>Enoplea</taxon>
        <taxon>Dorylaimia</taxon>
        <taxon>Trichinellida</taxon>
        <taxon>Trichinellidae</taxon>
        <taxon>Trichinella</taxon>
    </lineage>
</organism>
<gene>
    <name evidence="1" type="ORF">D917_09548</name>
</gene>
<dbReference type="EMBL" id="LVZM01014287">
    <property type="protein sequence ID" value="OUC43751.1"/>
    <property type="molecule type" value="Genomic_DNA"/>
</dbReference>
<accession>A0A1Y3EFE8</accession>